<evidence type="ECO:0000256" key="6">
    <source>
        <dbReference type="ARBA" id="ARBA00022840"/>
    </source>
</evidence>
<evidence type="ECO:0008006" key="11">
    <source>
        <dbReference type="Google" id="ProtNLM"/>
    </source>
</evidence>
<gene>
    <name evidence="9" type="ORF">HK103_004546</name>
</gene>
<dbReference type="HAMAP" id="MF_00376">
    <property type="entry name" value="Dephospho_CoA_kinase"/>
    <property type="match status" value="1"/>
</dbReference>
<dbReference type="InterPro" id="IPR027417">
    <property type="entry name" value="P-loop_NTPase"/>
</dbReference>
<evidence type="ECO:0000256" key="5">
    <source>
        <dbReference type="ARBA" id="ARBA00022777"/>
    </source>
</evidence>
<dbReference type="PANTHER" id="PTHR10695:SF46">
    <property type="entry name" value="BIFUNCTIONAL COENZYME A SYNTHASE-RELATED"/>
    <property type="match status" value="1"/>
</dbReference>
<dbReference type="GO" id="GO:0005524">
    <property type="term" value="F:ATP binding"/>
    <property type="evidence" value="ECO:0007669"/>
    <property type="project" value="UniProtKB-KW"/>
</dbReference>
<dbReference type="Gene3D" id="3.40.50.300">
    <property type="entry name" value="P-loop containing nucleotide triphosphate hydrolases"/>
    <property type="match status" value="1"/>
</dbReference>
<evidence type="ECO:0000313" key="9">
    <source>
        <dbReference type="EMBL" id="KAJ3257471.1"/>
    </source>
</evidence>
<keyword evidence="8" id="KW-1133">Transmembrane helix</keyword>
<dbReference type="GO" id="GO:0015937">
    <property type="term" value="P:coenzyme A biosynthetic process"/>
    <property type="evidence" value="ECO:0007669"/>
    <property type="project" value="UniProtKB-KW"/>
</dbReference>
<keyword evidence="10" id="KW-1185">Reference proteome</keyword>
<keyword evidence="8" id="KW-0812">Transmembrane</keyword>
<comment type="similarity">
    <text evidence="1">Belongs to the CoaE family.</text>
</comment>
<organism evidence="9 10">
    <name type="scientific">Boothiomyces macroporosus</name>
    <dbReference type="NCBI Taxonomy" id="261099"/>
    <lineage>
        <taxon>Eukaryota</taxon>
        <taxon>Fungi</taxon>
        <taxon>Fungi incertae sedis</taxon>
        <taxon>Chytridiomycota</taxon>
        <taxon>Chytridiomycota incertae sedis</taxon>
        <taxon>Chytridiomycetes</taxon>
        <taxon>Rhizophydiales</taxon>
        <taxon>Terramycetaceae</taxon>
        <taxon>Boothiomyces</taxon>
    </lineage>
</organism>
<evidence type="ECO:0000313" key="10">
    <source>
        <dbReference type="Proteomes" id="UP001210925"/>
    </source>
</evidence>
<dbReference type="Proteomes" id="UP001210925">
    <property type="component" value="Unassembled WGS sequence"/>
</dbReference>
<evidence type="ECO:0000256" key="8">
    <source>
        <dbReference type="SAM" id="Phobius"/>
    </source>
</evidence>
<keyword evidence="5" id="KW-0418">Kinase</keyword>
<proteinExistence type="inferred from homology"/>
<dbReference type="InterPro" id="IPR001977">
    <property type="entry name" value="Depp_CoAkinase"/>
</dbReference>
<keyword evidence="6" id="KW-0067">ATP-binding</keyword>
<reference evidence="9" key="1">
    <citation type="submission" date="2020-05" db="EMBL/GenBank/DDBJ databases">
        <title>Phylogenomic resolution of chytrid fungi.</title>
        <authorList>
            <person name="Stajich J.E."/>
            <person name="Amses K."/>
            <person name="Simmons R."/>
            <person name="Seto K."/>
            <person name="Myers J."/>
            <person name="Bonds A."/>
            <person name="Quandt C.A."/>
            <person name="Barry K."/>
            <person name="Liu P."/>
            <person name="Grigoriev I."/>
            <person name="Longcore J.E."/>
            <person name="James T.Y."/>
        </authorList>
    </citation>
    <scope>NUCLEOTIDE SEQUENCE</scope>
    <source>
        <strain evidence="9">PLAUS21</strain>
    </source>
</reference>
<dbReference type="SUPFAM" id="SSF52540">
    <property type="entry name" value="P-loop containing nucleoside triphosphate hydrolases"/>
    <property type="match status" value="1"/>
</dbReference>
<dbReference type="Pfam" id="PF01121">
    <property type="entry name" value="CoaE"/>
    <property type="match status" value="1"/>
</dbReference>
<dbReference type="PROSITE" id="PS51219">
    <property type="entry name" value="DPCK"/>
    <property type="match status" value="1"/>
</dbReference>
<keyword evidence="8" id="KW-0472">Membrane</keyword>
<evidence type="ECO:0000256" key="3">
    <source>
        <dbReference type="ARBA" id="ARBA00022679"/>
    </source>
</evidence>
<dbReference type="GO" id="GO:0004140">
    <property type="term" value="F:dephospho-CoA kinase activity"/>
    <property type="evidence" value="ECO:0007669"/>
    <property type="project" value="InterPro"/>
</dbReference>
<keyword evidence="7" id="KW-0173">Coenzyme A biosynthesis</keyword>
<comment type="caution">
    <text evidence="9">The sequence shown here is derived from an EMBL/GenBank/DDBJ whole genome shotgun (WGS) entry which is preliminary data.</text>
</comment>
<dbReference type="FunFam" id="3.40.50.300:FF:000991">
    <property type="entry name" value="Dephospho-CoA kinase"/>
    <property type="match status" value="1"/>
</dbReference>
<dbReference type="PANTHER" id="PTHR10695">
    <property type="entry name" value="DEPHOSPHO-COA KINASE-RELATED"/>
    <property type="match status" value="1"/>
</dbReference>
<accession>A0AAD5UGE2</accession>
<evidence type="ECO:0000256" key="4">
    <source>
        <dbReference type="ARBA" id="ARBA00022741"/>
    </source>
</evidence>
<dbReference type="EMBL" id="JADGKB010000038">
    <property type="protein sequence ID" value="KAJ3257471.1"/>
    <property type="molecule type" value="Genomic_DNA"/>
</dbReference>
<dbReference type="NCBIfam" id="TIGR00152">
    <property type="entry name" value="dephospho-CoA kinase"/>
    <property type="match status" value="1"/>
</dbReference>
<name>A0AAD5UGE2_9FUNG</name>
<feature type="transmembrane region" description="Helical" evidence="8">
    <location>
        <begin position="203"/>
        <end position="223"/>
    </location>
</feature>
<dbReference type="AlphaFoldDB" id="A0AAD5UGE2"/>
<keyword evidence="3" id="KW-0808">Transferase</keyword>
<evidence type="ECO:0000256" key="2">
    <source>
        <dbReference type="ARBA" id="ARBA00022490"/>
    </source>
</evidence>
<dbReference type="CDD" id="cd02022">
    <property type="entry name" value="DPCK"/>
    <property type="match status" value="1"/>
</dbReference>
<sequence length="263" mass="29563">MKIVGLTGGISTGKSTVSHFLATSQIPILDADVVAKEVVKPGEVCYHLILDHFGLDILDYNSHIDRAALGNIIFTNAEERAALNNITHPRIRIELLKQVLVQFLKGKSMVVLDTPLLFEAGFYRWVHTTVVVYCPAPMQLDRLIARDGITIAQAQNKMNSQMSIEQKKTLAHHVIDNSGSMASTRKQADNLIKELTPPTYTTLFMWVIFFWPALWLYVILEVYTRIDRMRHLGIFTHRPIPEVVRTKKPFVHGSVPPAAGPSL</sequence>
<evidence type="ECO:0000256" key="7">
    <source>
        <dbReference type="ARBA" id="ARBA00022993"/>
    </source>
</evidence>
<evidence type="ECO:0000256" key="1">
    <source>
        <dbReference type="ARBA" id="ARBA00009018"/>
    </source>
</evidence>
<protein>
    <recommendedName>
        <fullName evidence="11">Dephospho-CoA kinase</fullName>
    </recommendedName>
</protein>
<keyword evidence="4" id="KW-0547">Nucleotide-binding</keyword>
<keyword evidence="2" id="KW-0963">Cytoplasm</keyword>